<dbReference type="AlphaFoldDB" id="A0A3P7PSS4"/>
<dbReference type="InterPro" id="IPR002347">
    <property type="entry name" value="SDR_fam"/>
</dbReference>
<evidence type="ECO:0000256" key="3">
    <source>
        <dbReference type="RuleBase" id="RU000363"/>
    </source>
</evidence>
<reference evidence="4 5" key="1">
    <citation type="submission" date="2018-09" db="EMBL/GenBank/DDBJ databases">
        <authorList>
            <person name="Postec A."/>
        </authorList>
    </citation>
    <scope>NUCLEOTIDE SEQUENCE [LARGE SCALE GENOMIC DNA]</scope>
    <source>
        <strain evidence="4">70B-A</strain>
    </source>
</reference>
<keyword evidence="5" id="KW-1185">Reference proteome</keyword>
<dbReference type="EMBL" id="LR130778">
    <property type="protein sequence ID" value="VDN47117.1"/>
    <property type="molecule type" value="Genomic_DNA"/>
</dbReference>
<protein>
    <submittedName>
        <fullName evidence="4">Short-chain dehydrogenase/reductase</fullName>
    </submittedName>
</protein>
<evidence type="ECO:0000313" key="4">
    <source>
        <dbReference type="EMBL" id="VDN47117.1"/>
    </source>
</evidence>
<dbReference type="PANTHER" id="PTHR44169:SF6">
    <property type="entry name" value="NADPH-DEPENDENT 1-ACYLDIHYDROXYACETONE PHOSPHATE REDUCTASE"/>
    <property type="match status" value="1"/>
</dbReference>
<name>A0A3P7PSS4_9FIRM</name>
<organism evidence="4 5">
    <name type="scientific">Petrocella atlantisensis</name>
    <dbReference type="NCBI Taxonomy" id="2173034"/>
    <lineage>
        <taxon>Bacteria</taxon>
        <taxon>Bacillati</taxon>
        <taxon>Bacillota</taxon>
        <taxon>Clostridia</taxon>
        <taxon>Lachnospirales</taxon>
        <taxon>Vallitaleaceae</taxon>
        <taxon>Petrocella</taxon>
    </lineage>
</organism>
<dbReference type="RefSeq" id="WP_125136503.1">
    <property type="nucleotide sequence ID" value="NZ_LR130778.1"/>
</dbReference>
<dbReference type="PRINTS" id="PR00080">
    <property type="entry name" value="SDRFAMILY"/>
</dbReference>
<evidence type="ECO:0000313" key="5">
    <source>
        <dbReference type="Proteomes" id="UP000279029"/>
    </source>
</evidence>
<dbReference type="NCBIfam" id="NF004826">
    <property type="entry name" value="PRK06182.1"/>
    <property type="match status" value="1"/>
</dbReference>
<dbReference type="OrthoDB" id="9808814at2"/>
<dbReference type="Proteomes" id="UP000279029">
    <property type="component" value="Chromosome"/>
</dbReference>
<dbReference type="GO" id="GO:0016491">
    <property type="term" value="F:oxidoreductase activity"/>
    <property type="evidence" value="ECO:0007669"/>
    <property type="project" value="UniProtKB-KW"/>
</dbReference>
<dbReference type="InterPro" id="IPR036291">
    <property type="entry name" value="NAD(P)-bd_dom_sf"/>
</dbReference>
<dbReference type="SUPFAM" id="SSF51735">
    <property type="entry name" value="NAD(P)-binding Rossmann-fold domains"/>
    <property type="match status" value="1"/>
</dbReference>
<accession>A0A3P7PSS4</accession>
<sequence>MSKKVALVTGASSGIGFKTAVDLKNAGFIVYGAARRMDKLKNLEGKDIKIIQLDVTDEDSMAKCVETIIKDEGRLDVLVNNAGYGSFGAIEDVPIEEARRQIEVNVFGLARMCQLVLPHMRKNSFGRIINISSMGGKMYTSFGGWYHATKFAVEALSDCMRLETEQFGVDVVLVEPGGIKTDWGIIAAENLRKTSKGSAYGKSVKETAKKMRKNYNGNLLSDPKIISKVIVKAATAKKPKTRYLVGFGAKPAVFLRRILSDRMFDKLVKATM</sequence>
<proteinExistence type="inferred from homology"/>
<comment type="similarity">
    <text evidence="1 3">Belongs to the short-chain dehydrogenases/reductases (SDR) family.</text>
</comment>
<dbReference type="KEGG" id="cbar:PATL70BA_1237"/>
<dbReference type="CDD" id="cd05374">
    <property type="entry name" value="17beta-HSD-like_SDR_c"/>
    <property type="match status" value="1"/>
</dbReference>
<evidence type="ECO:0000256" key="1">
    <source>
        <dbReference type="ARBA" id="ARBA00006484"/>
    </source>
</evidence>
<evidence type="ECO:0000256" key="2">
    <source>
        <dbReference type="ARBA" id="ARBA00023002"/>
    </source>
</evidence>
<dbReference type="PANTHER" id="PTHR44169">
    <property type="entry name" value="NADPH-DEPENDENT 1-ACYLDIHYDROXYACETONE PHOSPHATE REDUCTASE"/>
    <property type="match status" value="1"/>
</dbReference>
<dbReference type="Pfam" id="PF00106">
    <property type="entry name" value="adh_short"/>
    <property type="match status" value="1"/>
</dbReference>
<dbReference type="PRINTS" id="PR00081">
    <property type="entry name" value="GDHRDH"/>
</dbReference>
<keyword evidence="2" id="KW-0560">Oxidoreductase</keyword>
<gene>
    <name evidence="4" type="ORF">PATL70BA_1237</name>
</gene>
<dbReference type="Gene3D" id="3.40.50.720">
    <property type="entry name" value="NAD(P)-binding Rossmann-like Domain"/>
    <property type="match status" value="1"/>
</dbReference>